<feature type="domain" description="Bacterial spore germination immunoglobulin-like" evidence="2">
    <location>
        <begin position="148"/>
        <end position="218"/>
    </location>
</feature>
<dbReference type="EMBL" id="FQVL01000017">
    <property type="protein sequence ID" value="SHF36646.1"/>
    <property type="molecule type" value="Genomic_DNA"/>
</dbReference>
<dbReference type="InterPro" id="IPR018911">
    <property type="entry name" value="Gmad2_Ig-like_dom"/>
</dbReference>
<dbReference type="RefSeq" id="WP_073157943.1">
    <property type="nucleotide sequence ID" value="NZ_FQVL01000017.1"/>
</dbReference>
<sequence>MKKFSLVFLLLMLLFSTSPAFANPYQKANPAFRQVKVDDPKIQFQIKGEAKVWEATLHYRVKAGKKIVAQGFKTASKGAPQWGKFSLDLTLTKSKVKGKELTLELFEESQANGSEIHKLTIPLKTIDNKKYQNQAFRYVTGSTQYIYHVKGEARVWEATYHYEVSDGHNILKKGYGTASNGAPKWGTFQQTIKIPKKKMRVNGSIILELYEESMKDGSRKNRYFQRLDQFPWK</sequence>
<dbReference type="AlphaFoldDB" id="A0A1M5B2K8"/>
<feature type="signal peptide" evidence="1">
    <location>
        <begin position="1"/>
        <end position="22"/>
    </location>
</feature>
<name>A0A1M5B2K8_9BACL</name>
<dbReference type="OrthoDB" id="1357684at2"/>
<reference evidence="3 4" key="1">
    <citation type="submission" date="2016-11" db="EMBL/GenBank/DDBJ databases">
        <authorList>
            <person name="Jaros S."/>
            <person name="Januszkiewicz K."/>
            <person name="Wedrychowicz H."/>
        </authorList>
    </citation>
    <scope>NUCLEOTIDE SEQUENCE [LARGE SCALE GENOMIC DNA]</scope>
    <source>
        <strain evidence="3 4">DSM 44666</strain>
    </source>
</reference>
<gene>
    <name evidence="3" type="ORF">SAMN05444392_11747</name>
</gene>
<organism evidence="3 4">
    <name type="scientific">Seinonella peptonophila</name>
    <dbReference type="NCBI Taxonomy" id="112248"/>
    <lineage>
        <taxon>Bacteria</taxon>
        <taxon>Bacillati</taxon>
        <taxon>Bacillota</taxon>
        <taxon>Bacilli</taxon>
        <taxon>Bacillales</taxon>
        <taxon>Thermoactinomycetaceae</taxon>
        <taxon>Seinonella</taxon>
    </lineage>
</organism>
<feature type="domain" description="Bacterial spore germination immunoglobulin-like" evidence="2">
    <location>
        <begin position="43"/>
        <end position="114"/>
    </location>
</feature>
<evidence type="ECO:0000256" key="1">
    <source>
        <dbReference type="SAM" id="SignalP"/>
    </source>
</evidence>
<dbReference type="Pfam" id="PF10648">
    <property type="entry name" value="Gmad2"/>
    <property type="match status" value="2"/>
</dbReference>
<evidence type="ECO:0000259" key="2">
    <source>
        <dbReference type="Pfam" id="PF10648"/>
    </source>
</evidence>
<evidence type="ECO:0000313" key="3">
    <source>
        <dbReference type="EMBL" id="SHF36646.1"/>
    </source>
</evidence>
<dbReference type="Proteomes" id="UP000184476">
    <property type="component" value="Unassembled WGS sequence"/>
</dbReference>
<feature type="chain" id="PRO_5012002294" evidence="1">
    <location>
        <begin position="23"/>
        <end position="233"/>
    </location>
</feature>
<dbReference type="STRING" id="112248.SAMN05444392_11747"/>
<evidence type="ECO:0000313" key="4">
    <source>
        <dbReference type="Proteomes" id="UP000184476"/>
    </source>
</evidence>
<protein>
    <submittedName>
        <fullName evidence="3">Immunoglobulin-like domain of spore germination</fullName>
    </submittedName>
</protein>
<keyword evidence="4" id="KW-1185">Reference proteome</keyword>
<keyword evidence="1" id="KW-0732">Signal</keyword>
<accession>A0A1M5B2K8</accession>
<proteinExistence type="predicted"/>